<dbReference type="GeneID" id="63920891"/>
<dbReference type="GO" id="GO:0030479">
    <property type="term" value="C:actin cortical patch"/>
    <property type="evidence" value="ECO:0007669"/>
    <property type="project" value="EnsemblFungi"/>
</dbReference>
<dbReference type="GO" id="GO:0007163">
    <property type="term" value="P:establishment or maintenance of cell polarity"/>
    <property type="evidence" value="ECO:0007669"/>
    <property type="project" value="EnsemblFungi"/>
</dbReference>
<dbReference type="Pfam" id="PF04062">
    <property type="entry name" value="P21-Arc"/>
    <property type="match status" value="1"/>
</dbReference>
<evidence type="ECO:0000256" key="4">
    <source>
        <dbReference type="ARBA" id="ARBA00023203"/>
    </source>
</evidence>
<evidence type="ECO:0000313" key="8">
    <source>
        <dbReference type="Proteomes" id="UP000030672"/>
    </source>
</evidence>
<comment type="similarity">
    <text evidence="2 6">Belongs to the ARPC3 family.</text>
</comment>
<keyword evidence="3 6" id="KW-0963">Cytoplasm</keyword>
<keyword evidence="4 6" id="KW-0009">Actin-binding</keyword>
<keyword evidence="8" id="KW-1185">Reference proteome</keyword>
<dbReference type="PANTHER" id="PTHR12391">
    <property type="entry name" value="ARP2/3 COMPLEX 21 KD SUBUNIT"/>
    <property type="match status" value="1"/>
</dbReference>
<dbReference type="GO" id="GO:0006897">
    <property type="term" value="P:endocytosis"/>
    <property type="evidence" value="ECO:0007669"/>
    <property type="project" value="EnsemblFungi"/>
</dbReference>
<organism evidence="7 8">
    <name type="scientific">Aureobasidium melanogenum (strain CBS 110374)</name>
    <name type="common">Aureobasidium pullulans var. melanogenum</name>
    <dbReference type="NCBI Taxonomy" id="1043003"/>
    <lineage>
        <taxon>Eukaryota</taxon>
        <taxon>Fungi</taxon>
        <taxon>Dikarya</taxon>
        <taxon>Ascomycota</taxon>
        <taxon>Pezizomycotina</taxon>
        <taxon>Dothideomycetes</taxon>
        <taxon>Dothideomycetidae</taxon>
        <taxon>Dothideales</taxon>
        <taxon>Saccotheciaceae</taxon>
        <taxon>Aureobasidium</taxon>
    </lineage>
</organism>
<dbReference type="EMBL" id="KL584825">
    <property type="protein sequence ID" value="KEQ66760.1"/>
    <property type="molecule type" value="Genomic_DNA"/>
</dbReference>
<accession>A0A074W0Z7</accession>
<dbReference type="GO" id="GO:0044396">
    <property type="term" value="P:actin cortical patch organization"/>
    <property type="evidence" value="ECO:0007669"/>
    <property type="project" value="EnsemblFungi"/>
</dbReference>
<comment type="subunit">
    <text evidence="6">Component of the Arp2/3 complex.</text>
</comment>
<protein>
    <recommendedName>
        <fullName evidence="6">Actin-related protein 2/3 complex subunit 3</fullName>
    </recommendedName>
</protein>
<dbReference type="GO" id="GO:0005885">
    <property type="term" value="C:Arp2/3 protein complex"/>
    <property type="evidence" value="ECO:0007669"/>
    <property type="project" value="UniProtKB-UniRule"/>
</dbReference>
<evidence type="ECO:0000256" key="6">
    <source>
        <dbReference type="PIRNR" id="PIRNR016315"/>
    </source>
</evidence>
<evidence type="ECO:0000256" key="3">
    <source>
        <dbReference type="ARBA" id="ARBA00022490"/>
    </source>
</evidence>
<comment type="subcellular location">
    <subcellularLocation>
        <location evidence="1 6">Cytoplasm</location>
        <location evidence="1 6">Cytoskeleton</location>
    </subcellularLocation>
</comment>
<comment type="function">
    <text evidence="6">Functions as component of the Arp2/3 complex which is involved in regulation of actin polymerization and together with an activating nucleation-promoting factor (NPF) mediates the formation of branched actin networks.</text>
</comment>
<evidence type="ECO:0000256" key="1">
    <source>
        <dbReference type="ARBA" id="ARBA00004245"/>
    </source>
</evidence>
<dbReference type="HOGENOM" id="CLU_094365_1_0_1"/>
<evidence type="ECO:0000313" key="7">
    <source>
        <dbReference type="EMBL" id="KEQ66760.1"/>
    </source>
</evidence>
<evidence type="ECO:0000256" key="5">
    <source>
        <dbReference type="ARBA" id="ARBA00023212"/>
    </source>
</evidence>
<dbReference type="SUPFAM" id="SSF69060">
    <property type="entry name" value="Arp2/3 complex 21 kDa subunit ARPC3"/>
    <property type="match status" value="1"/>
</dbReference>
<dbReference type="AlphaFoldDB" id="A0A074W0Z7"/>
<dbReference type="FunFam" id="1.10.1760.10:FF:000002">
    <property type="entry name" value="Actin-related protein 2/3 complex subunit 3"/>
    <property type="match status" value="1"/>
</dbReference>
<dbReference type="PIRSF" id="PIRSF016315">
    <property type="entry name" value="ARP2/3_P21-Arc"/>
    <property type="match status" value="1"/>
</dbReference>
<dbReference type="Proteomes" id="UP000030672">
    <property type="component" value="Unassembled WGS sequence"/>
</dbReference>
<keyword evidence="5 6" id="KW-0206">Cytoskeleton</keyword>
<dbReference type="STRING" id="1043003.A0A074W0Z7"/>
<dbReference type="GO" id="GO:0030833">
    <property type="term" value="P:regulation of actin filament polymerization"/>
    <property type="evidence" value="ECO:0007669"/>
    <property type="project" value="InterPro"/>
</dbReference>
<proteinExistence type="inferred from homology"/>
<dbReference type="Gene3D" id="1.10.1760.10">
    <property type="entry name" value="Actin-related protein 2/3 complex subunit 3"/>
    <property type="match status" value="1"/>
</dbReference>
<name>A0A074W0Z7_AURM1</name>
<dbReference type="RefSeq" id="XP_040883783.1">
    <property type="nucleotide sequence ID" value="XM_041027518.1"/>
</dbReference>
<dbReference type="GO" id="GO:0051654">
    <property type="term" value="P:establishment of mitochondrion localization"/>
    <property type="evidence" value="ECO:0007669"/>
    <property type="project" value="EnsemblFungi"/>
</dbReference>
<gene>
    <name evidence="7" type="ORF">M437DRAFT_81237</name>
</gene>
<dbReference type="GO" id="GO:0051015">
    <property type="term" value="F:actin filament binding"/>
    <property type="evidence" value="ECO:0007669"/>
    <property type="project" value="EnsemblFungi"/>
</dbReference>
<dbReference type="GO" id="GO:0034314">
    <property type="term" value="P:Arp2/3 complex-mediated actin nucleation"/>
    <property type="evidence" value="ECO:0007669"/>
    <property type="project" value="UniProtKB-UniRule"/>
</dbReference>
<reference evidence="7 8" key="1">
    <citation type="journal article" date="2014" name="BMC Genomics">
        <title>Genome sequencing of four Aureobasidium pullulans varieties: biotechnological potential, stress tolerance, and description of new species.</title>
        <authorList>
            <person name="Gostin Ar C."/>
            <person name="Ohm R.A."/>
            <person name="Kogej T."/>
            <person name="Sonjak S."/>
            <person name="Turk M."/>
            <person name="Zajc J."/>
            <person name="Zalar P."/>
            <person name="Grube M."/>
            <person name="Sun H."/>
            <person name="Han J."/>
            <person name="Sharma A."/>
            <person name="Chiniquy J."/>
            <person name="Ngan C.Y."/>
            <person name="Lipzen A."/>
            <person name="Barry K."/>
            <person name="Grigoriev I.V."/>
            <person name="Gunde-Cimerman N."/>
        </authorList>
    </citation>
    <scope>NUCLEOTIDE SEQUENCE [LARGE SCALE GENOMIC DNA]</scope>
    <source>
        <strain evidence="7 8">CBS 110374</strain>
    </source>
</reference>
<sequence length="189" mass="21579">MPAYHSVFLDEPNQQVIGNFSLLPLRTRTRGPAMQLPALSGDVTELTIDASHESYDPLDETLALFRANTFFRNFEIKGPADRVLIYGILFVSEVIQKIKPQMSRRDAEKAVMNLALDTNFAIPGDATFPLNQAFEPPRDRQEAEVLRQYISQMRQELATRLLNRIYADGDAPSKWWLSFTKRKFMGKAL</sequence>
<dbReference type="InterPro" id="IPR036753">
    <property type="entry name" value="ARPC3_sf"/>
</dbReference>
<dbReference type="InterPro" id="IPR007204">
    <property type="entry name" value="ARPC3"/>
</dbReference>
<evidence type="ECO:0000256" key="2">
    <source>
        <dbReference type="ARBA" id="ARBA00010856"/>
    </source>
</evidence>
<dbReference type="GO" id="GO:0005739">
    <property type="term" value="C:mitochondrion"/>
    <property type="evidence" value="ECO:0007669"/>
    <property type="project" value="EnsemblFungi"/>
</dbReference>